<organism evidence="1 2">
    <name type="scientific">Winogradskyella vincentii</name>
    <dbReference type="NCBI Taxonomy" id="2877122"/>
    <lineage>
        <taxon>Bacteria</taxon>
        <taxon>Pseudomonadati</taxon>
        <taxon>Bacteroidota</taxon>
        <taxon>Flavobacteriia</taxon>
        <taxon>Flavobacteriales</taxon>
        <taxon>Flavobacteriaceae</taxon>
        <taxon>Winogradskyella</taxon>
    </lineage>
</organism>
<reference evidence="2" key="1">
    <citation type="submission" date="2023-07" db="EMBL/GenBank/DDBJ databases">
        <authorList>
            <person name="Yue Y."/>
        </authorList>
    </citation>
    <scope>NUCLEOTIDE SEQUENCE [LARGE SCALE GENOMIC DNA]</scope>
    <source>
        <strain evidence="2">2Y89</strain>
    </source>
</reference>
<accession>A0ABS7Y576</accession>
<evidence type="ECO:0000313" key="1">
    <source>
        <dbReference type="EMBL" id="MCA0154364.1"/>
    </source>
</evidence>
<dbReference type="Proteomes" id="UP001198402">
    <property type="component" value="Unassembled WGS sequence"/>
</dbReference>
<sequence>MSLISDNIIPGPNGRVFGTNAVEKKDLDCIKNRILGLEGIKSVKVNMDVFPREFTVYVSKLISVEDLEKRVKTTGFHAVPTKDFEV</sequence>
<dbReference type="InterPro" id="IPR006121">
    <property type="entry name" value="HMA_dom"/>
</dbReference>
<keyword evidence="2" id="KW-1185">Reference proteome</keyword>
<evidence type="ECO:0000313" key="2">
    <source>
        <dbReference type="Proteomes" id="UP001198402"/>
    </source>
</evidence>
<dbReference type="EMBL" id="JAIUJS010000010">
    <property type="protein sequence ID" value="MCA0154364.1"/>
    <property type="molecule type" value="Genomic_DNA"/>
</dbReference>
<protein>
    <submittedName>
        <fullName evidence="1">Heavy-metal-associated domain-containing protein</fullName>
    </submittedName>
</protein>
<name>A0ABS7Y576_9FLAO</name>
<proteinExistence type="predicted"/>
<dbReference type="RefSeq" id="WP_224479309.1">
    <property type="nucleotide sequence ID" value="NZ_JAIUJS010000010.1"/>
</dbReference>
<dbReference type="CDD" id="cd00371">
    <property type="entry name" value="HMA"/>
    <property type="match status" value="1"/>
</dbReference>
<dbReference type="InterPro" id="IPR036163">
    <property type="entry name" value="HMA_dom_sf"/>
</dbReference>
<comment type="caution">
    <text evidence="1">The sequence shown here is derived from an EMBL/GenBank/DDBJ whole genome shotgun (WGS) entry which is preliminary data.</text>
</comment>
<gene>
    <name evidence="1" type="ORF">LBV24_14130</name>
</gene>
<dbReference type="SUPFAM" id="SSF55008">
    <property type="entry name" value="HMA, heavy metal-associated domain"/>
    <property type="match status" value="1"/>
</dbReference>